<dbReference type="OrthoDB" id="18915at2759"/>
<evidence type="ECO:0000256" key="1">
    <source>
        <dbReference type="SAM" id="Coils"/>
    </source>
</evidence>
<evidence type="ECO:0000313" key="3">
    <source>
        <dbReference type="EMBL" id="CAD8185789.1"/>
    </source>
</evidence>
<feature type="domain" description="OTU" evidence="2">
    <location>
        <begin position="543"/>
        <end position="744"/>
    </location>
</feature>
<dbReference type="AlphaFoldDB" id="A0A8S1WCL9"/>
<dbReference type="GO" id="GO:0004843">
    <property type="term" value="F:cysteine-type deubiquitinase activity"/>
    <property type="evidence" value="ECO:0007669"/>
    <property type="project" value="TreeGrafter"/>
</dbReference>
<dbReference type="GO" id="GO:0043130">
    <property type="term" value="F:ubiquitin binding"/>
    <property type="evidence" value="ECO:0007669"/>
    <property type="project" value="TreeGrafter"/>
</dbReference>
<dbReference type="OMA" id="YYEFLYR"/>
<evidence type="ECO:0000259" key="2">
    <source>
        <dbReference type="PROSITE" id="PS50802"/>
    </source>
</evidence>
<dbReference type="PROSITE" id="PS50802">
    <property type="entry name" value="OTU"/>
    <property type="match status" value="1"/>
</dbReference>
<dbReference type="EMBL" id="CAJJDP010000085">
    <property type="protein sequence ID" value="CAD8185789.1"/>
    <property type="molecule type" value="Genomic_DNA"/>
</dbReference>
<dbReference type="PANTHER" id="PTHR12931:SF15">
    <property type="entry name" value="UBIQUITIN THIOESTERASE OTUBAIN-LIKE"/>
    <property type="match status" value="1"/>
</dbReference>
<feature type="coiled-coil region" evidence="1">
    <location>
        <begin position="203"/>
        <end position="241"/>
    </location>
</feature>
<dbReference type="InterPro" id="IPR019400">
    <property type="entry name" value="Peptidase_C65_otubain"/>
</dbReference>
<dbReference type="CDD" id="cd22749">
    <property type="entry name" value="Otubain_C65"/>
    <property type="match status" value="1"/>
</dbReference>
<dbReference type="GO" id="GO:0005634">
    <property type="term" value="C:nucleus"/>
    <property type="evidence" value="ECO:0007669"/>
    <property type="project" value="TreeGrafter"/>
</dbReference>
<dbReference type="GO" id="GO:0071108">
    <property type="term" value="P:protein K48-linked deubiquitination"/>
    <property type="evidence" value="ECO:0007669"/>
    <property type="project" value="TreeGrafter"/>
</dbReference>
<dbReference type="Pfam" id="PF10275">
    <property type="entry name" value="Peptidase_C65"/>
    <property type="match status" value="1"/>
</dbReference>
<dbReference type="InterPro" id="IPR003323">
    <property type="entry name" value="OTU_dom"/>
</dbReference>
<reference evidence="3" key="1">
    <citation type="submission" date="2021-01" db="EMBL/GenBank/DDBJ databases">
        <authorList>
            <consortium name="Genoscope - CEA"/>
            <person name="William W."/>
        </authorList>
    </citation>
    <scope>NUCLEOTIDE SEQUENCE</scope>
</reference>
<proteinExistence type="predicted"/>
<gene>
    <name evidence="3" type="ORF">POCTA_138.1.T0860150</name>
</gene>
<comment type="caution">
    <text evidence="3">The sequence shown here is derived from an EMBL/GenBank/DDBJ whole genome shotgun (WGS) entry which is preliminary data.</text>
</comment>
<dbReference type="Proteomes" id="UP000683925">
    <property type="component" value="Unassembled WGS sequence"/>
</dbReference>
<keyword evidence="4" id="KW-1185">Reference proteome</keyword>
<feature type="coiled-coil region" evidence="1">
    <location>
        <begin position="265"/>
        <end position="328"/>
    </location>
</feature>
<accession>A0A8S1WCL9</accession>
<keyword evidence="1" id="KW-0175">Coiled coil</keyword>
<dbReference type="PANTHER" id="PTHR12931">
    <property type="entry name" value="UBIQUITIN THIOLESTERASE PROTEIN OTUB"/>
    <property type="match status" value="1"/>
</dbReference>
<feature type="coiled-coil region" evidence="1">
    <location>
        <begin position="108"/>
        <end position="149"/>
    </location>
</feature>
<organism evidence="3 4">
    <name type="scientific">Paramecium octaurelia</name>
    <dbReference type="NCBI Taxonomy" id="43137"/>
    <lineage>
        <taxon>Eukaryota</taxon>
        <taxon>Sar</taxon>
        <taxon>Alveolata</taxon>
        <taxon>Ciliophora</taxon>
        <taxon>Intramacronucleata</taxon>
        <taxon>Oligohymenophorea</taxon>
        <taxon>Peniculida</taxon>
        <taxon>Parameciidae</taxon>
        <taxon>Paramecium</taxon>
    </lineage>
</organism>
<sequence length="745" mass="89460">MNQQEQNKKPIAYNFAQQQIIEQFNKKIQSIQDDMIKHDQNIKDEIYALENFMSMNLLLDLDVFQNERNKQLKIQSKELDYKKIIQEEIKQYLEFDCQVQFTRYMEQYNQQQQNKNKNEMQINNYEQEINLLKENINCNKNKMEDLEKKIEQTYYLHYKYQDLEKEINKLQPLETKLEQKIQMLFSEINPESKEKIKHITQNQYELSERFQKLERKYDEKNQQTNKLILEQQQRIDVLQQKLQYSYDQLSIESTKNFQSDIIGEFKQLEKQNEEKFKQLEQLLNEQVQKQLNYNYLQTQACNIAEQKVNEINIKLQQLEKDIILLTKQQKVNTDNLPQMVGQKSQNGISQNSQNQFQKFHATMQVGSMEQPKFQIEKSPNKFQSDQNQNKFQFEQNQNNLQRYNFTFNPFQQFPQQQQNPIQQKQFPYQTGQQTIQPGQFDQRKQSMMVFQRSTNDNIKYQSQLKIPSFQSSEANLSIIQNDFNRFLKIKQIINKIYDETTRKRSASGNYQCFIREVEDFQQFLKHYGIKTLKEKQTLKEICNAFRQARGDGNCFYTAFGFQVIQILISEFSNQDYKLLIDKLGGKFKCQIQLQNEKFSGDEFHNSVYYEFLYRLQEFRKIQNIEERINSFTQHFQAYDAIPGQPIDGCLYGLSTIFFRNLAYYVVENSEEKDMIDDQQALLKWEAECNSNEIVIKLLADYLNINIKLLFFDKGEFQKREYNQNSRSSILLLIQPGHYNIGLKIP</sequence>
<name>A0A8S1WCL9_PAROT</name>
<protein>
    <recommendedName>
        <fullName evidence="2">OTU domain-containing protein</fullName>
    </recommendedName>
</protein>
<evidence type="ECO:0000313" key="4">
    <source>
        <dbReference type="Proteomes" id="UP000683925"/>
    </source>
</evidence>